<name>A0A8J6BIA7_ZIZPA</name>
<evidence type="ECO:0000313" key="3">
    <source>
        <dbReference type="Proteomes" id="UP000729402"/>
    </source>
</evidence>
<evidence type="ECO:0000313" key="2">
    <source>
        <dbReference type="EMBL" id="KAG8087749.1"/>
    </source>
</evidence>
<proteinExistence type="predicted"/>
<dbReference type="Proteomes" id="UP000729402">
    <property type="component" value="Unassembled WGS sequence"/>
</dbReference>
<reference evidence="2" key="2">
    <citation type="submission" date="2021-02" db="EMBL/GenBank/DDBJ databases">
        <authorList>
            <person name="Kimball J.A."/>
            <person name="Haas M.W."/>
            <person name="Macchietto M."/>
            <person name="Kono T."/>
            <person name="Duquette J."/>
            <person name="Shao M."/>
        </authorList>
    </citation>
    <scope>NUCLEOTIDE SEQUENCE</scope>
    <source>
        <tissue evidence="2">Fresh leaf tissue</tissue>
    </source>
</reference>
<keyword evidence="3" id="KW-1185">Reference proteome</keyword>
<feature type="chain" id="PRO_5035164123" evidence="1">
    <location>
        <begin position="26"/>
        <end position="75"/>
    </location>
</feature>
<feature type="signal peptide" evidence="1">
    <location>
        <begin position="1"/>
        <end position="25"/>
    </location>
</feature>
<keyword evidence="1" id="KW-0732">Signal</keyword>
<protein>
    <submittedName>
        <fullName evidence="2">Uncharacterized protein</fullName>
    </submittedName>
</protein>
<dbReference type="AlphaFoldDB" id="A0A8J6BIA7"/>
<sequence>MGVVERWLASRGLLRFLAWLGSEEGEVEEMVANEVADGDDGRGRHVGAACESGVWGACTAASRAEDHEERQNFSD</sequence>
<accession>A0A8J6BIA7</accession>
<gene>
    <name evidence="2" type="ORF">GUJ93_ZPchr0010g9152</name>
</gene>
<comment type="caution">
    <text evidence="2">The sequence shown here is derived from an EMBL/GenBank/DDBJ whole genome shotgun (WGS) entry which is preliminary data.</text>
</comment>
<reference evidence="2" key="1">
    <citation type="journal article" date="2021" name="bioRxiv">
        <title>Whole Genome Assembly and Annotation of Northern Wild Rice, Zizania palustris L., Supports a Whole Genome Duplication in the Zizania Genus.</title>
        <authorList>
            <person name="Haas M."/>
            <person name="Kono T."/>
            <person name="Macchietto M."/>
            <person name="Millas R."/>
            <person name="McGilp L."/>
            <person name="Shao M."/>
            <person name="Duquette J."/>
            <person name="Hirsch C.N."/>
            <person name="Kimball J."/>
        </authorList>
    </citation>
    <scope>NUCLEOTIDE SEQUENCE</scope>
    <source>
        <tissue evidence="2">Fresh leaf tissue</tissue>
    </source>
</reference>
<evidence type="ECO:0000256" key="1">
    <source>
        <dbReference type="SAM" id="SignalP"/>
    </source>
</evidence>
<dbReference type="EMBL" id="JAAALK010000082">
    <property type="protein sequence ID" value="KAG8087749.1"/>
    <property type="molecule type" value="Genomic_DNA"/>
</dbReference>
<organism evidence="2 3">
    <name type="scientific">Zizania palustris</name>
    <name type="common">Northern wild rice</name>
    <dbReference type="NCBI Taxonomy" id="103762"/>
    <lineage>
        <taxon>Eukaryota</taxon>
        <taxon>Viridiplantae</taxon>
        <taxon>Streptophyta</taxon>
        <taxon>Embryophyta</taxon>
        <taxon>Tracheophyta</taxon>
        <taxon>Spermatophyta</taxon>
        <taxon>Magnoliopsida</taxon>
        <taxon>Liliopsida</taxon>
        <taxon>Poales</taxon>
        <taxon>Poaceae</taxon>
        <taxon>BOP clade</taxon>
        <taxon>Oryzoideae</taxon>
        <taxon>Oryzeae</taxon>
        <taxon>Zizaniinae</taxon>
        <taxon>Zizania</taxon>
    </lineage>
</organism>